<proteinExistence type="predicted"/>
<name>A0A0F8YG06_9ZZZZ</name>
<organism evidence="1">
    <name type="scientific">marine sediment metagenome</name>
    <dbReference type="NCBI Taxonomy" id="412755"/>
    <lineage>
        <taxon>unclassified sequences</taxon>
        <taxon>metagenomes</taxon>
        <taxon>ecological metagenomes</taxon>
    </lineage>
</organism>
<dbReference type="AlphaFoldDB" id="A0A0F8YG06"/>
<dbReference type="EMBL" id="LAZR01053625">
    <property type="protein sequence ID" value="KKK80342.1"/>
    <property type="molecule type" value="Genomic_DNA"/>
</dbReference>
<comment type="caution">
    <text evidence="1">The sequence shown here is derived from an EMBL/GenBank/DDBJ whole genome shotgun (WGS) entry which is preliminary data.</text>
</comment>
<gene>
    <name evidence="1" type="ORF">LCGC14_2824440</name>
</gene>
<protein>
    <submittedName>
        <fullName evidence="1">Uncharacterized protein</fullName>
    </submittedName>
</protein>
<accession>A0A0F8YG06</accession>
<reference evidence="1" key="1">
    <citation type="journal article" date="2015" name="Nature">
        <title>Complex archaea that bridge the gap between prokaryotes and eukaryotes.</title>
        <authorList>
            <person name="Spang A."/>
            <person name="Saw J.H."/>
            <person name="Jorgensen S.L."/>
            <person name="Zaremba-Niedzwiedzka K."/>
            <person name="Martijn J."/>
            <person name="Lind A.E."/>
            <person name="van Eijk R."/>
            <person name="Schleper C."/>
            <person name="Guy L."/>
            <person name="Ettema T.J."/>
        </authorList>
    </citation>
    <scope>NUCLEOTIDE SEQUENCE</scope>
</reference>
<evidence type="ECO:0000313" key="1">
    <source>
        <dbReference type="EMBL" id="KKK80342.1"/>
    </source>
</evidence>
<sequence>MSHPERVLRSVKTCAGRTNFMWLELDARKEVRLCFDGSQGSVNYRFPGVVEVVSKLESSGEFAKRPKSATVCWDRNRNTGL</sequence>